<organism evidence="2 3">
    <name type="scientific">Burkholderia latens</name>
    <dbReference type="NCBI Taxonomy" id="488446"/>
    <lineage>
        <taxon>Bacteria</taxon>
        <taxon>Pseudomonadati</taxon>
        <taxon>Pseudomonadota</taxon>
        <taxon>Betaproteobacteria</taxon>
        <taxon>Burkholderiales</taxon>
        <taxon>Burkholderiaceae</taxon>
        <taxon>Burkholderia</taxon>
        <taxon>Burkholderia cepacia complex</taxon>
    </lineage>
</organism>
<feature type="region of interest" description="Disordered" evidence="1">
    <location>
        <begin position="34"/>
        <end position="64"/>
    </location>
</feature>
<evidence type="ECO:0000313" key="3">
    <source>
        <dbReference type="Proteomes" id="UP000056450"/>
    </source>
</evidence>
<evidence type="ECO:0000313" key="2">
    <source>
        <dbReference type="EMBL" id="KVA09899.1"/>
    </source>
</evidence>
<evidence type="ECO:0000256" key="1">
    <source>
        <dbReference type="SAM" id="MobiDB-lite"/>
    </source>
</evidence>
<proteinExistence type="predicted"/>
<accession>A0AAP1C604</accession>
<comment type="caution">
    <text evidence="2">The sequence shown here is derived from an EMBL/GenBank/DDBJ whole genome shotgun (WGS) entry which is preliminary data.</text>
</comment>
<dbReference type="EMBL" id="LOTQ01000014">
    <property type="protein sequence ID" value="KVA09899.1"/>
    <property type="molecule type" value="Genomic_DNA"/>
</dbReference>
<gene>
    <name evidence="2" type="ORF">WI41_12245</name>
</gene>
<sequence length="64" mass="7001">MTAAGAALRQAACAVAGRDSSVNDSRLISRRSRVAQSDACADQQTIRRPMQTAGETRPLRMRRR</sequence>
<dbReference type="AlphaFoldDB" id="A0AAP1C604"/>
<protein>
    <submittedName>
        <fullName evidence="2">Uncharacterized protein</fullName>
    </submittedName>
</protein>
<dbReference type="Proteomes" id="UP000056450">
    <property type="component" value="Unassembled WGS sequence"/>
</dbReference>
<reference evidence="2 3" key="1">
    <citation type="submission" date="2015-11" db="EMBL/GenBank/DDBJ databases">
        <title>Expanding the genomic diversity of Burkholderia species for the development of highly accurate diagnostics.</title>
        <authorList>
            <person name="Sahl J."/>
            <person name="Keim P."/>
            <person name="Wagner D."/>
        </authorList>
    </citation>
    <scope>NUCLEOTIDE SEQUENCE [LARGE SCALE GENOMIC DNA]</scope>
    <source>
        <strain evidence="2 3">RF32-BP12</strain>
    </source>
</reference>
<name>A0AAP1C604_9BURK</name>